<feature type="compositionally biased region" description="Basic residues" evidence="1">
    <location>
        <begin position="79"/>
        <end position="89"/>
    </location>
</feature>
<evidence type="ECO:0000313" key="2">
    <source>
        <dbReference type="EMBL" id="SMY25169.1"/>
    </source>
</evidence>
<feature type="compositionally biased region" description="Polar residues" evidence="1">
    <location>
        <begin position="50"/>
        <end position="60"/>
    </location>
</feature>
<dbReference type="Proteomes" id="UP000215453">
    <property type="component" value="Chromosome 6"/>
</dbReference>
<name>A0A1Y6LNF3_ZYMTR</name>
<dbReference type="AlphaFoldDB" id="A0A1Y6LNF3"/>
<reference evidence="2 3" key="1">
    <citation type="submission" date="2016-10" db="EMBL/GenBank/DDBJ databases">
        <authorList>
            <person name="Varghese N."/>
        </authorList>
    </citation>
    <scope>NUCLEOTIDE SEQUENCE [LARGE SCALE GENOMIC DNA]</scope>
</reference>
<feature type="region of interest" description="Disordered" evidence="1">
    <location>
        <begin position="1"/>
        <end position="115"/>
    </location>
</feature>
<dbReference type="EMBL" id="LT882681">
    <property type="protein sequence ID" value="SMY25169.1"/>
    <property type="molecule type" value="Genomic_DNA"/>
</dbReference>
<gene>
    <name evidence="2" type="ORF">ZT1A5_G6611</name>
</gene>
<accession>A0A1Y6LNF3</accession>
<evidence type="ECO:0000256" key="1">
    <source>
        <dbReference type="SAM" id="MobiDB-lite"/>
    </source>
</evidence>
<sequence length="115" mass="12256">MRNVAFGADGSFNQNGLGGQRSPGFSTHSSKRRRSSASHNSGSPYKVNAPHNNNTNSSFTIRGAANLNGSPPSGPRGKSIPRAHRNNKERKKDVDPDVPKNAPADGMTGQEDLPY</sequence>
<organism evidence="2 3">
    <name type="scientific">Zymoseptoria tritici ST99CH_1A5</name>
    <dbReference type="NCBI Taxonomy" id="1276529"/>
    <lineage>
        <taxon>Eukaryota</taxon>
        <taxon>Fungi</taxon>
        <taxon>Dikarya</taxon>
        <taxon>Ascomycota</taxon>
        <taxon>Pezizomycotina</taxon>
        <taxon>Dothideomycetes</taxon>
        <taxon>Dothideomycetidae</taxon>
        <taxon>Mycosphaerellales</taxon>
        <taxon>Mycosphaerellaceae</taxon>
        <taxon>Zymoseptoria</taxon>
    </lineage>
</organism>
<proteinExistence type="predicted"/>
<evidence type="ECO:0000313" key="3">
    <source>
        <dbReference type="Proteomes" id="UP000215453"/>
    </source>
</evidence>
<protein>
    <submittedName>
        <fullName evidence="2">Uncharacterized protein</fullName>
    </submittedName>
</protein>